<reference evidence="1 2" key="1">
    <citation type="submission" date="2018-09" db="EMBL/GenBank/DDBJ databases">
        <title>Genomic Encyclopedia of Type Strains, Phase III (KMG-III): the genomes of soil and plant-associated and newly described type strains.</title>
        <authorList>
            <person name="Whitman W."/>
        </authorList>
    </citation>
    <scope>NUCLEOTIDE SEQUENCE [LARGE SCALE GENOMIC DNA]</scope>
    <source>
        <strain evidence="1 2">CECT 7938</strain>
    </source>
</reference>
<dbReference type="AlphaFoldDB" id="A0A420BKH1"/>
<dbReference type="RefSeq" id="WP_120258863.1">
    <property type="nucleotide sequence ID" value="NZ_RAPY01000001.1"/>
</dbReference>
<organism evidence="1 2">
    <name type="scientific">Sphingobacterium detergens</name>
    <dbReference type="NCBI Taxonomy" id="1145106"/>
    <lineage>
        <taxon>Bacteria</taxon>
        <taxon>Pseudomonadati</taxon>
        <taxon>Bacteroidota</taxon>
        <taxon>Sphingobacteriia</taxon>
        <taxon>Sphingobacteriales</taxon>
        <taxon>Sphingobacteriaceae</taxon>
        <taxon>Sphingobacterium</taxon>
    </lineage>
</organism>
<accession>A0A420BKH1</accession>
<gene>
    <name evidence="1" type="ORF">DFQ12_2181</name>
</gene>
<dbReference type="OrthoDB" id="711097at2"/>
<proteinExistence type="predicted"/>
<evidence type="ECO:0000313" key="2">
    <source>
        <dbReference type="Proteomes" id="UP000286246"/>
    </source>
</evidence>
<protein>
    <submittedName>
        <fullName evidence="1">Uncharacterized protein</fullName>
    </submittedName>
</protein>
<comment type="caution">
    <text evidence="1">The sequence shown here is derived from an EMBL/GenBank/DDBJ whole genome shotgun (WGS) entry which is preliminary data.</text>
</comment>
<keyword evidence="2" id="KW-1185">Reference proteome</keyword>
<sequence length="95" mass="11179">MELIKYFSDPNKAVLTTSFVLDRTDQITRVYHHLEDSMWEFISNREVGESDYKVISIEEILAIDKTLLSLSDMEPGLFAYRKDCNANFEIRIIRE</sequence>
<name>A0A420BKH1_SPHD1</name>
<evidence type="ECO:0000313" key="1">
    <source>
        <dbReference type="EMBL" id="RKE57294.1"/>
    </source>
</evidence>
<dbReference type="Proteomes" id="UP000286246">
    <property type="component" value="Unassembled WGS sequence"/>
</dbReference>
<dbReference type="EMBL" id="RAPY01000001">
    <property type="protein sequence ID" value="RKE57294.1"/>
    <property type="molecule type" value="Genomic_DNA"/>
</dbReference>